<dbReference type="Proteomes" id="UP000031258">
    <property type="component" value="Unassembled WGS sequence"/>
</dbReference>
<dbReference type="STRING" id="86105.NF27_DT00760"/>
<feature type="compositionally biased region" description="Polar residues" evidence="1">
    <location>
        <begin position="29"/>
        <end position="41"/>
    </location>
</feature>
<protein>
    <submittedName>
        <fullName evidence="2">Uncharacterized protein</fullName>
    </submittedName>
</protein>
<accession>A0A0C1MT66</accession>
<gene>
    <name evidence="2" type="ORF">NF27_DT00760</name>
</gene>
<comment type="caution">
    <text evidence="2">The sequence shown here is derived from an EMBL/GenBank/DDBJ whole genome shotgun (WGS) entry which is preliminary data.</text>
</comment>
<evidence type="ECO:0000313" key="2">
    <source>
        <dbReference type="EMBL" id="KIE05302.1"/>
    </source>
</evidence>
<proteinExistence type="predicted"/>
<feature type="region of interest" description="Disordered" evidence="1">
    <location>
        <begin position="14"/>
        <end position="41"/>
    </location>
</feature>
<evidence type="ECO:0000256" key="1">
    <source>
        <dbReference type="SAM" id="MobiDB-lite"/>
    </source>
</evidence>
<keyword evidence="3" id="KW-1185">Reference proteome</keyword>
<dbReference type="AlphaFoldDB" id="A0A0C1MT66"/>
<organism evidence="2 3">
    <name type="scientific">Candidatus Jidaibacter acanthamoebae</name>
    <dbReference type="NCBI Taxonomy" id="86105"/>
    <lineage>
        <taxon>Bacteria</taxon>
        <taxon>Pseudomonadati</taxon>
        <taxon>Pseudomonadota</taxon>
        <taxon>Alphaproteobacteria</taxon>
        <taxon>Rickettsiales</taxon>
        <taxon>Candidatus Midichloriaceae</taxon>
        <taxon>Candidatus Jidaibacter</taxon>
    </lineage>
</organism>
<evidence type="ECO:0000313" key="3">
    <source>
        <dbReference type="Proteomes" id="UP000031258"/>
    </source>
</evidence>
<dbReference type="RefSeq" id="WP_275574609.1">
    <property type="nucleotide sequence ID" value="NZ_JSWE01000096.1"/>
</dbReference>
<reference evidence="2 3" key="1">
    <citation type="submission" date="2014-11" db="EMBL/GenBank/DDBJ databases">
        <title>A Rickettsiales Symbiont of Amoebae With Ancient Features.</title>
        <authorList>
            <person name="Schulz F."/>
            <person name="Martijn J."/>
            <person name="Wascher F."/>
            <person name="Kostanjsek R."/>
            <person name="Ettema T.J."/>
            <person name="Horn M."/>
        </authorList>
    </citation>
    <scope>NUCLEOTIDE SEQUENCE [LARGE SCALE GENOMIC DNA]</scope>
    <source>
        <strain evidence="2 3">UWC36</strain>
    </source>
</reference>
<name>A0A0C1MT66_9RICK</name>
<dbReference type="EMBL" id="JSWE01000096">
    <property type="protein sequence ID" value="KIE05302.1"/>
    <property type="molecule type" value="Genomic_DNA"/>
</dbReference>
<sequence length="41" mass="4456">MIKTEYHFESKTYEINDNGNIPTGAGGSDSLSPVSIQQLVN</sequence>